<name>A0A7C4XKM2_UNCW3</name>
<proteinExistence type="predicted"/>
<comment type="caution">
    <text evidence="1">The sequence shown here is derived from an EMBL/GenBank/DDBJ whole genome shotgun (WGS) entry which is preliminary data.</text>
</comment>
<reference evidence="1" key="1">
    <citation type="journal article" date="2020" name="mSystems">
        <title>Genome- and Community-Level Interaction Insights into Carbon Utilization and Element Cycling Functions of Hydrothermarchaeota in Hydrothermal Sediment.</title>
        <authorList>
            <person name="Zhou Z."/>
            <person name="Liu Y."/>
            <person name="Xu W."/>
            <person name="Pan J."/>
            <person name="Luo Z.H."/>
            <person name="Li M."/>
        </authorList>
    </citation>
    <scope>NUCLEOTIDE SEQUENCE [LARGE SCALE GENOMIC DNA]</scope>
    <source>
        <strain evidence="1">SpSt-774</strain>
    </source>
</reference>
<protein>
    <submittedName>
        <fullName evidence="1">Uncharacterized protein</fullName>
    </submittedName>
</protein>
<dbReference type="EMBL" id="DTGZ01000080">
    <property type="protein sequence ID" value="HGV97498.1"/>
    <property type="molecule type" value="Genomic_DNA"/>
</dbReference>
<sequence length="307" mass="35774">MNVLLMVFLNASVFSIGELGQEQAIFRMPFFNNLNTARIEFTLRPEFNILNEDSQYRGIFWTNPFYLNMSIPVYRGLIFSFGNQERFNQSFDIYSKKDLLDMYVQGRGGIEEIYLKLNQGIKFAEIFFCGSYLYGSSREVWNYIIGDYSIADTFLYKFQGRIFSGGLRILYLSLFYEGQGSVTMIKNDTTDYRLPEVLGLGLQKSFADWNFVLILEHSAYHNDATINRIKTKIERGNYSLTYAYNPWYLGGIKEHGVGLEINLPFKNLGKISFDLNGAMRRKKSLREIVIIPQLRLTLEELFARRKK</sequence>
<accession>A0A7C4XKM2</accession>
<organism evidence="1">
    <name type="scientific">candidate division WOR-3 bacterium</name>
    <dbReference type="NCBI Taxonomy" id="2052148"/>
    <lineage>
        <taxon>Bacteria</taxon>
        <taxon>Bacteria division WOR-3</taxon>
    </lineage>
</organism>
<gene>
    <name evidence="1" type="ORF">ENV60_04295</name>
</gene>
<dbReference type="AlphaFoldDB" id="A0A7C4XKM2"/>
<evidence type="ECO:0000313" key="1">
    <source>
        <dbReference type="EMBL" id="HGV97498.1"/>
    </source>
</evidence>